<feature type="domain" description="O-acyltransferase WSD1 C-terminal" evidence="13">
    <location>
        <begin position="320"/>
        <end position="469"/>
    </location>
</feature>
<keyword evidence="9 11" id="KW-0012">Acyltransferase</keyword>
<organism evidence="14 15">
    <name type="scientific">Mycolicibacterium cyprinidarum</name>
    <dbReference type="NCBI Taxonomy" id="2860311"/>
    <lineage>
        <taxon>Bacteria</taxon>
        <taxon>Bacillati</taxon>
        <taxon>Actinomycetota</taxon>
        <taxon>Actinomycetes</taxon>
        <taxon>Mycobacteriales</taxon>
        <taxon>Mycobacteriaceae</taxon>
        <taxon>Mycolicibacterium</taxon>
    </lineage>
</organism>
<dbReference type="InterPro" id="IPR004255">
    <property type="entry name" value="O-acyltransferase_WSD1_N"/>
</dbReference>
<evidence type="ECO:0000259" key="12">
    <source>
        <dbReference type="Pfam" id="PF03007"/>
    </source>
</evidence>
<dbReference type="EMBL" id="BPRH01000984">
    <property type="protein sequence ID" value="GJF11623.1"/>
    <property type="molecule type" value="Genomic_DNA"/>
</dbReference>
<evidence type="ECO:0000256" key="3">
    <source>
        <dbReference type="ARBA" id="ARBA00009587"/>
    </source>
</evidence>
<comment type="catalytic activity">
    <reaction evidence="10 11">
        <text>an acyl-CoA + a 1,2-diacyl-sn-glycerol = a triacyl-sn-glycerol + CoA</text>
        <dbReference type="Rhea" id="RHEA:10868"/>
        <dbReference type="ChEBI" id="CHEBI:17815"/>
        <dbReference type="ChEBI" id="CHEBI:57287"/>
        <dbReference type="ChEBI" id="CHEBI:58342"/>
        <dbReference type="ChEBI" id="CHEBI:64615"/>
        <dbReference type="EC" id="2.3.1.20"/>
    </reaction>
</comment>
<dbReference type="Proteomes" id="UP001060504">
    <property type="component" value="Unassembled WGS sequence"/>
</dbReference>
<dbReference type="PANTHER" id="PTHR31650:SF1">
    <property type="entry name" value="WAX ESTER SYNTHASE_DIACYLGLYCEROL ACYLTRANSFERASE 4-RELATED"/>
    <property type="match status" value="1"/>
</dbReference>
<protein>
    <recommendedName>
        <fullName evidence="4 11">Diacylglycerol O-acyltransferase</fullName>
        <ecNumber evidence="4 11">2.3.1.20</ecNumber>
    </recommendedName>
</protein>
<keyword evidence="6 11" id="KW-0808">Transferase</keyword>
<comment type="caution">
    <text evidence="14">The sequence shown here is derived from an EMBL/GenBank/DDBJ whole genome shotgun (WGS) entry which is preliminary data.</text>
</comment>
<dbReference type="SUPFAM" id="SSF52777">
    <property type="entry name" value="CoA-dependent acyltransferases"/>
    <property type="match status" value="2"/>
</dbReference>
<dbReference type="InterPro" id="IPR014292">
    <property type="entry name" value="Acyl_transf_WS/DGAT"/>
</dbReference>
<evidence type="ECO:0000256" key="5">
    <source>
        <dbReference type="ARBA" id="ARBA00022516"/>
    </source>
</evidence>
<evidence type="ECO:0000256" key="6">
    <source>
        <dbReference type="ARBA" id="ARBA00022679"/>
    </source>
</evidence>
<evidence type="ECO:0000256" key="11">
    <source>
        <dbReference type="RuleBase" id="RU361241"/>
    </source>
</evidence>
<dbReference type="InterPro" id="IPR009721">
    <property type="entry name" value="O-acyltransferase_WSD1_C"/>
</dbReference>
<evidence type="ECO:0000256" key="7">
    <source>
        <dbReference type="ARBA" id="ARBA00022798"/>
    </source>
</evidence>
<dbReference type="Pfam" id="PF03007">
    <property type="entry name" value="WS_DGAT_cat"/>
    <property type="match status" value="1"/>
</dbReference>
<keyword evidence="5 11" id="KW-0444">Lipid biosynthesis</keyword>
<evidence type="ECO:0000256" key="1">
    <source>
        <dbReference type="ARBA" id="ARBA00004771"/>
    </source>
</evidence>
<dbReference type="InterPro" id="IPR045034">
    <property type="entry name" value="O-acyltransferase_WSD1-like"/>
</dbReference>
<evidence type="ECO:0000256" key="9">
    <source>
        <dbReference type="ARBA" id="ARBA00023315"/>
    </source>
</evidence>
<evidence type="ECO:0000256" key="10">
    <source>
        <dbReference type="ARBA" id="ARBA00048109"/>
    </source>
</evidence>
<comment type="pathway">
    <text evidence="2">Lipid metabolism.</text>
</comment>
<evidence type="ECO:0000256" key="8">
    <source>
        <dbReference type="ARBA" id="ARBA00023098"/>
    </source>
</evidence>
<dbReference type="PANTHER" id="PTHR31650">
    <property type="entry name" value="O-ACYLTRANSFERASE (WSD1-LIKE) FAMILY PROTEIN"/>
    <property type="match status" value="1"/>
</dbReference>
<keyword evidence="7 11" id="KW-0319">Glycerol metabolism</keyword>
<sequence>MMNRLTGLDGVSLHGETAVMPTHVLAVMFLDPAARGELTARAVLRLLAARASAIPSFRQRLLTKPFGLGQPAWIEDPAFNVHDHLHQVRLTEPGTMRELNSLIGELHAQPLDRQRPLWDSWVVQGLADGRLVVVIKFSHAISDGVGAVTSLLPELMTADPDAEFAATPRQARAPLPGLAARAWDVIDEAAANTAASLRIATRLAPVAVKSVAQTTLVSVRQLLSGAQRVEALNSEQDQSSQRSPLNAPLTARRSVAFAEVAMDDVRAITGAFGVTVNDVFLTATTSSLRRWLETHDTVPNSPLRTMMPISTRGADDEACNSWSPVVVTLPVHVADPAEQLAAIHRATSRIKKGRGSTPPVNLADVIDLVPPLLIGLASGLYSSLRLSRFHSPVAHMITSNVPGPPTAMYCAGAHVLGIHAIAPLVEGANLNVTAVSYDRTFAVGIVACPDNVDDVAAVARGIEDVVKELRIVADEKTGRSADMVHASGLEQSMSFATTTEFTHFNERRSAQAETSGTKQPA</sequence>
<comment type="similarity">
    <text evidence="3 11">Belongs to the long-chain O-acyltransferase family.</text>
</comment>
<keyword evidence="8 11" id="KW-0443">Lipid metabolism</keyword>
<evidence type="ECO:0000313" key="14">
    <source>
        <dbReference type="EMBL" id="GJF11623.1"/>
    </source>
</evidence>
<reference evidence="14 15" key="1">
    <citation type="submission" date="2021-08" db="EMBL/GenBank/DDBJ databases">
        <title>Draft genome sequence of Mycolicibacterium sp. NGTWS1702 strain.</title>
        <authorList>
            <person name="Matsumoto M."/>
            <person name="Tang B.C.C."/>
            <person name="Machida Y."/>
            <person name="Matoyama H."/>
            <person name="Kishihara T."/>
            <person name="Sato S."/>
            <person name="Kondo I."/>
            <person name="Sano M."/>
            <person name="Kato G."/>
        </authorList>
    </citation>
    <scope>NUCLEOTIDE SEQUENCE [LARGE SCALE GENOMIC DNA]</scope>
    <source>
        <strain evidence="14 15">NGTWSNA01</strain>
    </source>
</reference>
<name>A0ABQ4V7N0_9MYCO</name>
<evidence type="ECO:0000256" key="4">
    <source>
        <dbReference type="ARBA" id="ARBA00013244"/>
    </source>
</evidence>
<dbReference type="NCBIfam" id="TIGR02946">
    <property type="entry name" value="acyl_WS_DGAT"/>
    <property type="match status" value="1"/>
</dbReference>
<proteinExistence type="inferred from homology"/>
<evidence type="ECO:0000259" key="13">
    <source>
        <dbReference type="Pfam" id="PF06974"/>
    </source>
</evidence>
<evidence type="ECO:0000313" key="15">
    <source>
        <dbReference type="Proteomes" id="UP001060504"/>
    </source>
</evidence>
<dbReference type="EC" id="2.3.1.20" evidence="4 11"/>
<keyword evidence="15" id="KW-1185">Reference proteome</keyword>
<accession>A0ABQ4V7N0</accession>
<evidence type="ECO:0000256" key="2">
    <source>
        <dbReference type="ARBA" id="ARBA00005189"/>
    </source>
</evidence>
<feature type="domain" description="O-acyltransferase WSD1-like N-terminal" evidence="12">
    <location>
        <begin position="5"/>
        <end position="280"/>
    </location>
</feature>
<comment type="pathway">
    <text evidence="1 11">Glycerolipid metabolism; triacylglycerol biosynthesis.</text>
</comment>
<dbReference type="Pfam" id="PF06974">
    <property type="entry name" value="WS_DGAT_C"/>
    <property type="match status" value="1"/>
</dbReference>
<gene>
    <name evidence="14" type="ORF">NGTWS1702_09130</name>
</gene>